<dbReference type="Proteomes" id="UP000320239">
    <property type="component" value="Unassembled WGS sequence"/>
</dbReference>
<reference evidence="2 3" key="1">
    <citation type="submission" date="2019-06" db="EMBL/GenBank/DDBJ databases">
        <title>Sequencing the genomes of 1000 actinobacteria strains.</title>
        <authorList>
            <person name="Klenk H.-P."/>
        </authorList>
    </citation>
    <scope>NUCLEOTIDE SEQUENCE [LARGE SCALE GENOMIC DNA]</scope>
    <source>
        <strain evidence="2 3">DSM 43866</strain>
    </source>
</reference>
<keyword evidence="3" id="KW-1185">Reference proteome</keyword>
<accession>A0A561VM87</accession>
<comment type="caution">
    <text evidence="2">The sequence shown here is derived from an EMBL/GenBank/DDBJ whole genome shotgun (WGS) entry which is preliminary data.</text>
</comment>
<name>A0A561VM87_ACTTI</name>
<sequence>MFQPRQRWRRPFAAALVAVCAATGVTVAAPAARAGGAVVIDATVLHHRLFAASAGSRVHGTAGLRQVMLGADLAAHRQLHPEATAQQLTDRATAVDAWYDSQLTAQDMQRPAYEFVVRMLAVTAKAPQPSTGAPLMRQLAELVIGTPQSGAAQAVDEIAAAQLASSVWAQVYPVQEQVFTTVATLAAADDVFATVFTGRFAASIGVDPRTGTESLLDDPVLTGYADVRALLQKADDRAAFLDQGDEALRQLLADVNAQVAATNQTLADLNARFPVQGANPTQAVLDQAKAQAAQRQVWIDRAGTVAELLGKVVGFADARAGQVVAGAGRAAVQVAGALNTWLPSIAGKGLAAALTSMSTLTMTGNVLGAIGALVPLFSGQQTPEQQILDQLGELRQQVGALATTMEERFKRVDTALNGIYTAMLKQFETLLQLHDATSDQLRQITVALAALTERVDFWGKALFENDRANAMFQVQEIINATVHHRARTGVELSYDKYADAANSLQLHAVTGSRRPMFVAPLIDPDPARPAPDLHLTLDTYRYHGAISFLRQYGDRLLGSAVARPLVGDVEAWLTAADGYQLLSAQNPAHAGRVWDAEWRAVAGSGTDIQNLVRTFSEPRPAGTQPRLNPLFTRLLDDYEAAAAALGARLREMQAGVHGPGREQYDLFGQPDQPVPNRPAAEPASIAPCGTAGNHPALSRPSTVRVLDIPQEVYVGAYARPDTGMRVCYRASWVNVQEPEEPPANKPYARYADLSVTFEVQLDWNGRTPDVVRSWTRVFPYGKIAQIYPPGDSRKSWTTPLTEPLGRWSGTYRTSFEQSAGYVANDATVKGWVRDWVYGQAGRYYQNVVSELRATDGALFQLNSRLSTAARLVEVYTRLGFARTLQQDELLAMGVLGAERIPSDHRRADVSGPLLRARDAYCKPEVTDRCVLNDRVIEIPASVVPCARSGPGDPVEKCLTAIAAGRSAGVRARLEAASVRLAGDPGYQEGIPAVERVVQGITTARAVAVG</sequence>
<proteinExistence type="predicted"/>
<dbReference type="EMBL" id="VIWY01000005">
    <property type="protein sequence ID" value="TWG12739.1"/>
    <property type="molecule type" value="Genomic_DNA"/>
</dbReference>
<evidence type="ECO:0000256" key="1">
    <source>
        <dbReference type="SAM" id="SignalP"/>
    </source>
</evidence>
<dbReference type="AlphaFoldDB" id="A0A561VM87"/>
<protein>
    <submittedName>
        <fullName evidence="2">Uncharacterized protein</fullName>
    </submittedName>
</protein>
<organism evidence="2 3">
    <name type="scientific">Actinoplanes teichomyceticus</name>
    <dbReference type="NCBI Taxonomy" id="1867"/>
    <lineage>
        <taxon>Bacteria</taxon>
        <taxon>Bacillati</taxon>
        <taxon>Actinomycetota</taxon>
        <taxon>Actinomycetes</taxon>
        <taxon>Micromonosporales</taxon>
        <taxon>Micromonosporaceae</taxon>
        <taxon>Actinoplanes</taxon>
    </lineage>
</organism>
<evidence type="ECO:0000313" key="3">
    <source>
        <dbReference type="Proteomes" id="UP000320239"/>
    </source>
</evidence>
<keyword evidence="1" id="KW-0732">Signal</keyword>
<feature type="chain" id="PRO_5038665913" evidence="1">
    <location>
        <begin position="29"/>
        <end position="1009"/>
    </location>
</feature>
<dbReference type="OrthoDB" id="4018258at2"/>
<dbReference type="RefSeq" id="WP_122978720.1">
    <property type="nucleotide sequence ID" value="NZ_BOMX01000088.1"/>
</dbReference>
<feature type="signal peptide" evidence="1">
    <location>
        <begin position="1"/>
        <end position="28"/>
    </location>
</feature>
<gene>
    <name evidence="2" type="ORF">FHX34_105607</name>
</gene>
<evidence type="ECO:0000313" key="2">
    <source>
        <dbReference type="EMBL" id="TWG12739.1"/>
    </source>
</evidence>